<reference evidence="3 4" key="1">
    <citation type="submission" date="2014-02" db="EMBL/GenBank/DDBJ databases">
        <title>The small core and large imbalanced accessory genome model reveals a collaborative survival strategy of Sorangium cellulosum strains in nature.</title>
        <authorList>
            <person name="Han K."/>
            <person name="Peng R."/>
            <person name="Blom J."/>
            <person name="Li Y.-Z."/>
        </authorList>
    </citation>
    <scope>NUCLEOTIDE SEQUENCE [LARGE SCALE GENOMIC DNA]</scope>
    <source>
        <strain evidence="3 4">So0157-25</strain>
    </source>
</reference>
<dbReference type="EMBL" id="JELY01001695">
    <property type="protein sequence ID" value="KYF54889.1"/>
    <property type="molecule type" value="Genomic_DNA"/>
</dbReference>
<sequence length="227" mass="22702">MTTAPIDWSQSPYVQVEGGFIAGLLLGAVPFAGVGHGLLDAAGVLAHGTPEARMGLAIGQIVGGLALTIGGLTGEVFGGITSATGVGAAIGVPAIVVSTGLVVGGVGNIAAGIQGLSQALMSQGSEVIAPQAAAPAARGGDSATAARGRSVHREFAEKVKAKPGWQAEPRLVDPATGKTVVPDAITPKGHPIELKPNTPSGRAAGKRQMTRYERATGKKGRTIYYDP</sequence>
<evidence type="ECO:0000313" key="3">
    <source>
        <dbReference type="EMBL" id="KYF54889.1"/>
    </source>
</evidence>
<comment type="caution">
    <text evidence="3">The sequence shown here is derived from an EMBL/GenBank/DDBJ whole genome shotgun (WGS) entry which is preliminary data.</text>
</comment>
<keyword evidence="2" id="KW-1133">Transmembrane helix</keyword>
<proteinExistence type="predicted"/>
<organism evidence="3 4">
    <name type="scientific">Sorangium cellulosum</name>
    <name type="common">Polyangium cellulosum</name>
    <dbReference type="NCBI Taxonomy" id="56"/>
    <lineage>
        <taxon>Bacteria</taxon>
        <taxon>Pseudomonadati</taxon>
        <taxon>Myxococcota</taxon>
        <taxon>Polyangia</taxon>
        <taxon>Polyangiales</taxon>
        <taxon>Polyangiaceae</taxon>
        <taxon>Sorangium</taxon>
    </lineage>
</organism>
<keyword evidence="2" id="KW-0812">Transmembrane</keyword>
<keyword evidence="2" id="KW-0472">Membrane</keyword>
<feature type="transmembrane region" description="Helical" evidence="2">
    <location>
        <begin position="20"/>
        <end position="42"/>
    </location>
</feature>
<name>A0A150PGV1_SORCE</name>
<evidence type="ECO:0000256" key="2">
    <source>
        <dbReference type="SAM" id="Phobius"/>
    </source>
</evidence>
<dbReference type="AlphaFoldDB" id="A0A150PGV1"/>
<dbReference type="Proteomes" id="UP000075420">
    <property type="component" value="Unassembled WGS sequence"/>
</dbReference>
<protein>
    <submittedName>
        <fullName evidence="3">Uncharacterized protein</fullName>
    </submittedName>
</protein>
<evidence type="ECO:0000256" key="1">
    <source>
        <dbReference type="SAM" id="MobiDB-lite"/>
    </source>
</evidence>
<gene>
    <name evidence="3" type="ORF">BE08_44015</name>
</gene>
<feature type="transmembrane region" description="Helical" evidence="2">
    <location>
        <begin position="54"/>
        <end position="74"/>
    </location>
</feature>
<feature type="transmembrane region" description="Helical" evidence="2">
    <location>
        <begin position="86"/>
        <end position="111"/>
    </location>
</feature>
<accession>A0A150PGV1</accession>
<evidence type="ECO:0000313" key="4">
    <source>
        <dbReference type="Proteomes" id="UP000075420"/>
    </source>
</evidence>
<feature type="region of interest" description="Disordered" evidence="1">
    <location>
        <begin position="177"/>
        <end position="227"/>
    </location>
</feature>